<gene>
    <name evidence="1" type="ORF">Tco_0728115</name>
</gene>
<name>A0ABQ4YK95_9ASTR</name>
<dbReference type="EMBL" id="BQNB010010509">
    <property type="protein sequence ID" value="GJS78234.1"/>
    <property type="molecule type" value="Genomic_DNA"/>
</dbReference>
<protein>
    <submittedName>
        <fullName evidence="1">Uncharacterized protein</fullName>
    </submittedName>
</protein>
<comment type="caution">
    <text evidence="1">The sequence shown here is derived from an EMBL/GenBank/DDBJ whole genome shotgun (WGS) entry which is preliminary data.</text>
</comment>
<dbReference type="Proteomes" id="UP001151760">
    <property type="component" value="Unassembled WGS sequence"/>
</dbReference>
<reference evidence="1" key="1">
    <citation type="journal article" date="2022" name="Int. J. Mol. Sci.">
        <title>Draft Genome of Tanacetum Coccineum: Genomic Comparison of Closely Related Tanacetum-Family Plants.</title>
        <authorList>
            <person name="Yamashiro T."/>
            <person name="Shiraishi A."/>
            <person name="Nakayama K."/>
            <person name="Satake H."/>
        </authorList>
    </citation>
    <scope>NUCLEOTIDE SEQUENCE</scope>
</reference>
<evidence type="ECO:0000313" key="2">
    <source>
        <dbReference type="Proteomes" id="UP001151760"/>
    </source>
</evidence>
<keyword evidence="2" id="KW-1185">Reference proteome</keyword>
<sequence>METKDTLFSCSNSEEQQMQQIQDKAKKSCMVSFRQLHLHLKLLSNNDLKGTRTESGFKRAFVTLFGQDIETFTSLMFLYVDQLEKQLDKEEFQEIGSMAAFKSIDEIAKHKKSITAGKQWCKALKEHDTSSRSGNDAHADDADIRPIYDEEIMAEVQTTAEINIFATGQQHTEQPEFNNEGDVDQNAEQCHDTCHLPAKLNDKQDN</sequence>
<accession>A0ABQ4YK95</accession>
<proteinExistence type="predicted"/>
<organism evidence="1 2">
    <name type="scientific">Tanacetum coccineum</name>
    <dbReference type="NCBI Taxonomy" id="301880"/>
    <lineage>
        <taxon>Eukaryota</taxon>
        <taxon>Viridiplantae</taxon>
        <taxon>Streptophyta</taxon>
        <taxon>Embryophyta</taxon>
        <taxon>Tracheophyta</taxon>
        <taxon>Spermatophyta</taxon>
        <taxon>Magnoliopsida</taxon>
        <taxon>eudicotyledons</taxon>
        <taxon>Gunneridae</taxon>
        <taxon>Pentapetalae</taxon>
        <taxon>asterids</taxon>
        <taxon>campanulids</taxon>
        <taxon>Asterales</taxon>
        <taxon>Asteraceae</taxon>
        <taxon>Asteroideae</taxon>
        <taxon>Anthemideae</taxon>
        <taxon>Anthemidinae</taxon>
        <taxon>Tanacetum</taxon>
    </lineage>
</organism>
<reference evidence="1" key="2">
    <citation type="submission" date="2022-01" db="EMBL/GenBank/DDBJ databases">
        <authorList>
            <person name="Yamashiro T."/>
            <person name="Shiraishi A."/>
            <person name="Satake H."/>
            <person name="Nakayama K."/>
        </authorList>
    </citation>
    <scope>NUCLEOTIDE SEQUENCE</scope>
</reference>
<evidence type="ECO:0000313" key="1">
    <source>
        <dbReference type="EMBL" id="GJS78234.1"/>
    </source>
</evidence>